<keyword evidence="6" id="KW-0503">Monooxygenase</keyword>
<gene>
    <name evidence="6" type="ORF">HYQ45_012445</name>
</gene>
<comment type="caution">
    <text evidence="6">The sequence shown here is derived from an EMBL/GenBank/DDBJ whole genome shotgun (WGS) entry which is preliminary data.</text>
</comment>
<dbReference type="GO" id="GO:0004499">
    <property type="term" value="F:N,N-dimethylaniline monooxygenase activity"/>
    <property type="evidence" value="ECO:0007669"/>
    <property type="project" value="InterPro"/>
</dbReference>
<keyword evidence="5" id="KW-0472">Membrane</keyword>
<reference evidence="6" key="1">
    <citation type="journal article" date="2021" name="Mol. Plant Pathol.">
        <title>A 20-kb lineage-specific genomic region tames virulence in pathogenic amphidiploid Verticillium longisporum.</title>
        <authorList>
            <person name="Harting R."/>
            <person name="Starke J."/>
            <person name="Kusch H."/>
            <person name="Poggeler S."/>
            <person name="Maurus I."/>
            <person name="Schluter R."/>
            <person name="Landesfeind M."/>
            <person name="Bulla I."/>
            <person name="Nowrousian M."/>
            <person name="de Jonge R."/>
            <person name="Stahlhut G."/>
            <person name="Hoff K.J."/>
            <person name="Asshauer K.P."/>
            <person name="Thurmer A."/>
            <person name="Stanke M."/>
            <person name="Daniel R."/>
            <person name="Morgenstern B."/>
            <person name="Thomma B.P.H.J."/>
            <person name="Kronstad J.W."/>
            <person name="Braus-Stromeyer S.A."/>
            <person name="Braus G.H."/>
        </authorList>
    </citation>
    <scope>NUCLEOTIDE SEQUENCE</scope>
    <source>
        <strain evidence="6">Vl32</strain>
    </source>
</reference>
<dbReference type="Proteomes" id="UP000689129">
    <property type="component" value="Unassembled WGS sequence"/>
</dbReference>
<dbReference type="EMBL" id="JAEMWZ010000286">
    <property type="protein sequence ID" value="KAG7127682.1"/>
    <property type="molecule type" value="Genomic_DNA"/>
</dbReference>
<dbReference type="Pfam" id="PF00743">
    <property type="entry name" value="FMO-like"/>
    <property type="match status" value="2"/>
</dbReference>
<accession>A0A8I3AMV6</accession>
<keyword evidence="1" id="KW-0285">Flavoprotein</keyword>
<keyword evidence="5" id="KW-1133">Transmembrane helix</keyword>
<dbReference type="PANTHER" id="PTHR23023">
    <property type="entry name" value="DIMETHYLANILINE MONOOXYGENASE"/>
    <property type="match status" value="1"/>
</dbReference>
<keyword evidence="4" id="KW-0560">Oxidoreductase</keyword>
<evidence type="ECO:0000256" key="4">
    <source>
        <dbReference type="ARBA" id="ARBA00023002"/>
    </source>
</evidence>
<organism evidence="6 7">
    <name type="scientific">Verticillium longisporum</name>
    <name type="common">Verticillium dahliae var. longisporum</name>
    <dbReference type="NCBI Taxonomy" id="100787"/>
    <lineage>
        <taxon>Eukaryota</taxon>
        <taxon>Fungi</taxon>
        <taxon>Dikarya</taxon>
        <taxon>Ascomycota</taxon>
        <taxon>Pezizomycotina</taxon>
        <taxon>Sordariomycetes</taxon>
        <taxon>Hypocreomycetidae</taxon>
        <taxon>Glomerellales</taxon>
        <taxon>Plectosphaerellaceae</taxon>
        <taxon>Verticillium</taxon>
    </lineage>
</organism>
<evidence type="ECO:0000313" key="7">
    <source>
        <dbReference type="Proteomes" id="UP000689129"/>
    </source>
</evidence>
<keyword evidence="3" id="KW-0521">NADP</keyword>
<dbReference type="InterPro" id="IPR050346">
    <property type="entry name" value="FMO-like"/>
</dbReference>
<keyword evidence="2" id="KW-0274">FAD</keyword>
<dbReference type="PIRSF" id="PIRSF000332">
    <property type="entry name" value="FMO"/>
    <property type="match status" value="1"/>
</dbReference>
<proteinExistence type="predicted"/>
<sequence>MRIAIIGGGPSGLVTLKYLKQSQELFPNQRIEVKLFEAAPKIGGIFFHHTYEKAELVSSKFLTSFSDFRPRRDDPDFLSAERYVEYLEEYATEFGLWPNIHLSTKVASVARGDISGHVIKYETPEGEIEWECDAVAVCSGLHDRPNIPDLKGVENVPVVMHSEKFKHSEQFGVDKTVMVIGVGETSFDICALAVNAPTKRVVVCHRHGWFGAPKRIANTRLLPSIWEIPEEENKTFLDGSLPIDVSHLSLFDTSYVHPVARDSMIVWDHYDSVAVGSSWISTGTALGFDQFVGPVAPERLHASRPNRQVFFNKAWTKVSKHISPPYRPTEPATLGDRIRNFMVHTPVEVADRLIDVAPYPTHIDDNGVAHFRDNGGEDYQRIKNEVIKPDVIVFATGYLQSFPFLEAKANTGRKPYPRADEADVREIWRRDDPTVGFIGFVRPGFGAIPPLSELQAMLAMLWILNLAGRVRKPLKLDDQWHYRIIAPPSARLTYGVEHDSYAFQLAEDMDAVPGIKDVVRLGLTKGTGPFWRLPWIWASAPNFTVKFRLIGPWAWDGATNVMTDDMWEVVSRRRGLFNNFTLGLMPMMQLGPVHLFLFFYALFFNFLAVFGLVKPVKPVSEPKKRIEELARREKKLEGIKINGTH</sequence>
<dbReference type="OrthoDB" id="10254665at2759"/>
<evidence type="ECO:0000313" key="6">
    <source>
        <dbReference type="EMBL" id="KAG7127682.1"/>
    </source>
</evidence>
<name>A0A8I3AMV6_VERLO</name>
<dbReference type="InterPro" id="IPR000960">
    <property type="entry name" value="Flavin_mOase"/>
</dbReference>
<evidence type="ECO:0000256" key="2">
    <source>
        <dbReference type="ARBA" id="ARBA00022827"/>
    </source>
</evidence>
<evidence type="ECO:0000256" key="1">
    <source>
        <dbReference type="ARBA" id="ARBA00022630"/>
    </source>
</evidence>
<evidence type="ECO:0000256" key="3">
    <source>
        <dbReference type="ARBA" id="ARBA00022857"/>
    </source>
</evidence>
<keyword evidence="5" id="KW-0812">Transmembrane</keyword>
<dbReference type="AlphaFoldDB" id="A0A8I3AMV6"/>
<feature type="transmembrane region" description="Helical" evidence="5">
    <location>
        <begin position="593"/>
        <end position="613"/>
    </location>
</feature>
<dbReference type="GO" id="GO:0050660">
    <property type="term" value="F:flavin adenine dinucleotide binding"/>
    <property type="evidence" value="ECO:0007669"/>
    <property type="project" value="InterPro"/>
</dbReference>
<protein>
    <submittedName>
        <fullName evidence="6">Monooxygenase ptmN like protein</fullName>
    </submittedName>
</protein>
<dbReference type="InterPro" id="IPR020946">
    <property type="entry name" value="Flavin_mOase-like"/>
</dbReference>
<dbReference type="GO" id="GO:0050661">
    <property type="term" value="F:NADP binding"/>
    <property type="evidence" value="ECO:0007669"/>
    <property type="project" value="InterPro"/>
</dbReference>
<evidence type="ECO:0000256" key="5">
    <source>
        <dbReference type="SAM" id="Phobius"/>
    </source>
</evidence>